<evidence type="ECO:0000313" key="1">
    <source>
        <dbReference type="EMBL" id="KAK5612626.1"/>
    </source>
</evidence>
<accession>A0AAV9RUA4</accession>
<name>A0AAV9RUA4_9TELE</name>
<sequence length="118" mass="12801">MPECGAQWHVIGTVFSSAERSGTVVWRCSLVQRDGKGTAPGSVQHQELTPAPFPRYLLPHIPQPYAVIPKDRQARAIWPHIGFPGHILGIQSMPPPCLSLPSVLSPSGSSLHLHFIPA</sequence>
<organism evidence="1 2">
    <name type="scientific">Crenichthys baileyi</name>
    <name type="common">White River springfish</name>
    <dbReference type="NCBI Taxonomy" id="28760"/>
    <lineage>
        <taxon>Eukaryota</taxon>
        <taxon>Metazoa</taxon>
        <taxon>Chordata</taxon>
        <taxon>Craniata</taxon>
        <taxon>Vertebrata</taxon>
        <taxon>Euteleostomi</taxon>
        <taxon>Actinopterygii</taxon>
        <taxon>Neopterygii</taxon>
        <taxon>Teleostei</taxon>
        <taxon>Neoteleostei</taxon>
        <taxon>Acanthomorphata</taxon>
        <taxon>Ovalentaria</taxon>
        <taxon>Atherinomorphae</taxon>
        <taxon>Cyprinodontiformes</taxon>
        <taxon>Goodeidae</taxon>
        <taxon>Crenichthys</taxon>
    </lineage>
</organism>
<gene>
    <name evidence="1" type="ORF">CRENBAI_010299</name>
</gene>
<keyword evidence="2" id="KW-1185">Reference proteome</keyword>
<reference evidence="1 2" key="1">
    <citation type="submission" date="2021-06" db="EMBL/GenBank/DDBJ databases">
        <authorList>
            <person name="Palmer J.M."/>
        </authorList>
    </citation>
    <scope>NUCLEOTIDE SEQUENCE [LARGE SCALE GENOMIC DNA]</scope>
    <source>
        <strain evidence="1 2">MEX-2019</strain>
        <tissue evidence="1">Muscle</tissue>
    </source>
</reference>
<dbReference type="Proteomes" id="UP001311232">
    <property type="component" value="Unassembled WGS sequence"/>
</dbReference>
<comment type="caution">
    <text evidence="1">The sequence shown here is derived from an EMBL/GenBank/DDBJ whole genome shotgun (WGS) entry which is preliminary data.</text>
</comment>
<evidence type="ECO:0000313" key="2">
    <source>
        <dbReference type="Proteomes" id="UP001311232"/>
    </source>
</evidence>
<proteinExistence type="predicted"/>
<dbReference type="AlphaFoldDB" id="A0AAV9RUA4"/>
<protein>
    <submittedName>
        <fullName evidence="1">Uncharacterized protein</fullName>
    </submittedName>
</protein>
<dbReference type="EMBL" id="JAHHUM010001351">
    <property type="protein sequence ID" value="KAK5612626.1"/>
    <property type="molecule type" value="Genomic_DNA"/>
</dbReference>